<evidence type="ECO:0000313" key="14">
    <source>
        <dbReference type="Proteomes" id="UP000008672"/>
    </source>
</evidence>
<comment type="function">
    <text evidence="11">Catalyzes cyclization of the linear tetrapyrrole, hydroxymethylbilane, to the macrocyclic uroporphyrinogen III, the branch point for the various sub-pathways leading to the wide diversity of porphyrins. Porphyrins act as cofactors for a multitude of enzymes that perform a variety of processes within the cell such as methionine synthesis (vitamin B12) or oxygen transport (heme).</text>
</comment>
<comment type="similarity">
    <text evidence="2">Belongs to the uroporphyrinogen-III synthase family.</text>
</comment>
<dbReference type="GO" id="GO:0005829">
    <property type="term" value="C:cytosol"/>
    <property type="evidence" value="ECO:0007669"/>
    <property type="project" value="TreeGrafter"/>
</dbReference>
<dbReference type="UniPathway" id="UPA00251">
    <property type="reaction ID" value="UER00320"/>
</dbReference>
<comment type="pathway">
    <text evidence="1">Porphyrin-containing compound metabolism; protoporphyrin-IX biosynthesis; coproporphyrinogen-III from 5-aminolevulinate: step 3/4.</text>
</comment>
<feature type="domain" description="Tetrapyrrole biosynthesis uroporphyrinogen III synthase" evidence="12">
    <location>
        <begin position="18"/>
        <end position="252"/>
    </location>
</feature>
<dbReference type="RefSeq" id="XP_014343016.1">
    <property type="nucleotide sequence ID" value="XM_014487530.2"/>
</dbReference>
<evidence type="ECO:0000256" key="10">
    <source>
        <dbReference type="ARBA" id="ARBA00048617"/>
    </source>
</evidence>
<dbReference type="GO" id="GO:0006782">
    <property type="term" value="P:protoporphyrinogen IX biosynthetic process"/>
    <property type="evidence" value="ECO:0007669"/>
    <property type="project" value="UniProtKB-UniPathway"/>
</dbReference>
<evidence type="ECO:0000256" key="2">
    <source>
        <dbReference type="ARBA" id="ARBA00008133"/>
    </source>
</evidence>
<evidence type="ECO:0000256" key="5">
    <source>
        <dbReference type="ARBA" id="ARBA00023239"/>
    </source>
</evidence>
<dbReference type="EC" id="4.2.1.75" evidence="3"/>
<evidence type="ECO:0000256" key="11">
    <source>
        <dbReference type="ARBA" id="ARBA00060039"/>
    </source>
</evidence>
<dbReference type="Proteomes" id="UP000008672">
    <property type="component" value="Unassembled WGS sequence"/>
</dbReference>
<keyword evidence="14" id="KW-1185">Reference proteome</keyword>
<evidence type="ECO:0000256" key="1">
    <source>
        <dbReference type="ARBA" id="ARBA00004772"/>
    </source>
</evidence>
<evidence type="ECO:0000256" key="4">
    <source>
        <dbReference type="ARBA" id="ARBA00023133"/>
    </source>
</evidence>
<reference evidence="14" key="1">
    <citation type="submission" date="2011-08" db="EMBL/GenBank/DDBJ databases">
        <title>The draft genome of Latimeria chalumnae.</title>
        <authorList>
            <person name="Di Palma F."/>
            <person name="Alfoldi J."/>
            <person name="Johnson J."/>
            <person name="Berlin A."/>
            <person name="Gnerre S."/>
            <person name="Jaffe D."/>
            <person name="MacCallum I."/>
            <person name="Young S."/>
            <person name="Walker B.J."/>
            <person name="Lander E."/>
            <person name="Lindblad-Toh K."/>
        </authorList>
    </citation>
    <scope>NUCLEOTIDE SEQUENCE [LARGE SCALE GENOMIC DNA]</scope>
    <source>
        <strain evidence="14">Wild caught</strain>
    </source>
</reference>
<keyword evidence="4" id="KW-0350">Heme biosynthesis</keyword>
<dbReference type="Gene3D" id="3.40.50.10090">
    <property type="match status" value="2"/>
</dbReference>
<evidence type="ECO:0000256" key="6">
    <source>
        <dbReference type="ARBA" id="ARBA00023244"/>
    </source>
</evidence>
<dbReference type="FunCoup" id="H3A4J3">
    <property type="interactions" value="1087"/>
</dbReference>
<evidence type="ECO:0000256" key="9">
    <source>
        <dbReference type="ARBA" id="ARBA00040167"/>
    </source>
</evidence>
<dbReference type="PANTHER" id="PTHR12390:SF0">
    <property type="entry name" value="UROPORPHYRINOGEN-III SYNTHASE"/>
    <property type="match status" value="1"/>
</dbReference>
<keyword evidence="6" id="KW-0627">Porphyrin biosynthesis</keyword>
<dbReference type="CDD" id="cd06578">
    <property type="entry name" value="HemD"/>
    <property type="match status" value="1"/>
</dbReference>
<evidence type="ECO:0000259" key="12">
    <source>
        <dbReference type="Pfam" id="PF02602"/>
    </source>
</evidence>
<reference evidence="13" key="2">
    <citation type="submission" date="2025-08" db="UniProtKB">
        <authorList>
            <consortium name="Ensembl"/>
        </authorList>
    </citation>
    <scope>IDENTIFICATION</scope>
</reference>
<dbReference type="STRING" id="7897.ENSLACP00000004564"/>
<evidence type="ECO:0000256" key="3">
    <source>
        <dbReference type="ARBA" id="ARBA00013109"/>
    </source>
</evidence>
<protein>
    <recommendedName>
        <fullName evidence="9">Uroporphyrinogen-III synthase</fullName>
        <ecNumber evidence="3">4.2.1.75</ecNumber>
    </recommendedName>
    <alternativeName>
        <fullName evidence="8">Hydroxymethylbilane hydrolyase [cyclizing]</fullName>
    </alternativeName>
    <alternativeName>
        <fullName evidence="7">Uroporphyrinogen-III cosynthase</fullName>
    </alternativeName>
</protein>
<dbReference type="FunFam" id="3.40.50.10090:FF:000003">
    <property type="entry name" value="uroporphyrinogen-III synthase"/>
    <property type="match status" value="1"/>
</dbReference>
<dbReference type="EMBL" id="AFYH01057497">
    <property type="status" value="NOT_ANNOTATED_CDS"/>
    <property type="molecule type" value="Genomic_DNA"/>
</dbReference>
<evidence type="ECO:0000313" key="13">
    <source>
        <dbReference type="Ensembl" id="ENSLACP00000004564.1"/>
    </source>
</evidence>
<dbReference type="GO" id="GO:0006780">
    <property type="term" value="P:uroporphyrinogen III biosynthetic process"/>
    <property type="evidence" value="ECO:0007669"/>
    <property type="project" value="InterPro"/>
</dbReference>
<dbReference type="InterPro" id="IPR039793">
    <property type="entry name" value="UROS/Hem4"/>
</dbReference>
<dbReference type="SUPFAM" id="SSF69618">
    <property type="entry name" value="HemD-like"/>
    <property type="match status" value="1"/>
</dbReference>
<dbReference type="GeneID" id="102353973"/>
<reference evidence="13" key="3">
    <citation type="submission" date="2025-09" db="UniProtKB">
        <authorList>
            <consortium name="Ensembl"/>
        </authorList>
    </citation>
    <scope>IDENTIFICATION</scope>
</reference>
<dbReference type="Bgee" id="ENSLACG00000004062">
    <property type="expression patterns" value="Expressed in chordate pharynx and 6 other cell types or tissues"/>
</dbReference>
<name>H3A4J3_LATCH</name>
<comment type="catalytic activity">
    <reaction evidence="10">
        <text>hydroxymethylbilane = uroporphyrinogen III + H2O</text>
        <dbReference type="Rhea" id="RHEA:18965"/>
        <dbReference type="ChEBI" id="CHEBI:15377"/>
        <dbReference type="ChEBI" id="CHEBI:57308"/>
        <dbReference type="ChEBI" id="CHEBI:57845"/>
        <dbReference type="EC" id="4.2.1.75"/>
    </reaction>
</comment>
<dbReference type="GeneTree" id="ENSGT00390000009853"/>
<dbReference type="EMBL" id="AFYH01057496">
    <property type="status" value="NOT_ANNOTATED_CDS"/>
    <property type="molecule type" value="Genomic_DNA"/>
</dbReference>
<dbReference type="EMBL" id="AFYH01057498">
    <property type="status" value="NOT_ANNOTATED_CDS"/>
    <property type="molecule type" value="Genomic_DNA"/>
</dbReference>
<dbReference type="GO" id="GO:0004852">
    <property type="term" value="F:uroporphyrinogen-III synthase activity"/>
    <property type="evidence" value="ECO:0007669"/>
    <property type="project" value="UniProtKB-EC"/>
</dbReference>
<dbReference type="InParanoid" id="H3A4J3"/>
<dbReference type="Ensembl" id="ENSLACT00000004603.1">
    <property type="protein sequence ID" value="ENSLACP00000004564.1"/>
    <property type="gene ID" value="ENSLACG00000004062.1"/>
</dbReference>
<evidence type="ECO:0000256" key="8">
    <source>
        <dbReference type="ARBA" id="ARBA00032649"/>
    </source>
</evidence>
<gene>
    <name evidence="13" type="primary">UROS</name>
</gene>
<organism evidence="13 14">
    <name type="scientific">Latimeria chalumnae</name>
    <name type="common">Coelacanth</name>
    <dbReference type="NCBI Taxonomy" id="7897"/>
    <lineage>
        <taxon>Eukaryota</taxon>
        <taxon>Metazoa</taxon>
        <taxon>Chordata</taxon>
        <taxon>Craniata</taxon>
        <taxon>Vertebrata</taxon>
        <taxon>Euteleostomi</taxon>
        <taxon>Coelacanthiformes</taxon>
        <taxon>Coelacanthidae</taxon>
        <taxon>Latimeria</taxon>
    </lineage>
</organism>
<dbReference type="PANTHER" id="PTHR12390">
    <property type="entry name" value="UROPORPHYRINOGEN III SYNTHASE"/>
    <property type="match status" value="1"/>
</dbReference>
<dbReference type="Pfam" id="PF02602">
    <property type="entry name" value="HEM4"/>
    <property type="match status" value="1"/>
</dbReference>
<dbReference type="GO" id="GO:0006785">
    <property type="term" value="P:heme B biosynthetic process"/>
    <property type="evidence" value="ECO:0007669"/>
    <property type="project" value="UniProtKB-ARBA"/>
</dbReference>
<dbReference type="eggNOG" id="KOG4132">
    <property type="taxonomic scope" value="Eukaryota"/>
</dbReference>
<sequence>MKVLLLKDPRDTEGGADPYIEEFSSSGLEATLIPVLAFEFVSLASLFEKLSHPEEFGGLIFTSPRAVEAVKLCIAESNNKEEWCNFLKEQWKLKSVYVVGNATATLVKGIGLMPQGEDSGNAEKLAEFIYTKESTNSLPLLFVCGALKREVLPKILKEKYVSMESLTVYQTIQHPNLQKALSDHFLQQGIPASIAFFSPSGVKYCLKIIQKLSGEYFKQIKFAAIGPTTAEAMTAEGLLVSCTAEKPAPEYLATGIKKALQ</sequence>
<dbReference type="OrthoDB" id="5595751at2759"/>
<dbReference type="OMA" id="IHGADTG"/>
<dbReference type="InterPro" id="IPR036108">
    <property type="entry name" value="4pyrrol_syn_uPrphyn_synt_sf"/>
</dbReference>
<accession>H3A4J3</accession>
<evidence type="ECO:0000256" key="7">
    <source>
        <dbReference type="ARBA" id="ARBA00031702"/>
    </source>
</evidence>
<dbReference type="RefSeq" id="XP_064418860.1">
    <property type="nucleotide sequence ID" value="XM_064562790.1"/>
</dbReference>
<dbReference type="AlphaFoldDB" id="H3A4J3"/>
<proteinExistence type="inferred from homology"/>
<dbReference type="InterPro" id="IPR003754">
    <property type="entry name" value="4pyrrol_synth_uPrphyn_synth"/>
</dbReference>
<dbReference type="HOGENOM" id="CLU_051874_1_1_1"/>
<dbReference type="CTD" id="7390"/>
<keyword evidence="5" id="KW-0456">Lyase</keyword>